<dbReference type="Gene3D" id="3.90.1300.10">
    <property type="entry name" value="Amidase signature (AS) domain"/>
    <property type="match status" value="1"/>
</dbReference>
<comment type="caution">
    <text evidence="2">The sequence shown here is derived from an EMBL/GenBank/DDBJ whole genome shotgun (WGS) entry which is preliminary data.</text>
</comment>
<dbReference type="InterPro" id="IPR036928">
    <property type="entry name" value="AS_sf"/>
</dbReference>
<dbReference type="EMBL" id="JAUTXT010000025">
    <property type="protein sequence ID" value="KAK3673491.1"/>
    <property type="molecule type" value="Genomic_DNA"/>
</dbReference>
<feature type="domain" description="Amidase" evidence="1">
    <location>
        <begin position="31"/>
        <end position="261"/>
    </location>
</feature>
<dbReference type="Pfam" id="PF01425">
    <property type="entry name" value="Amidase"/>
    <property type="match status" value="1"/>
</dbReference>
<keyword evidence="3" id="KW-1185">Reference proteome</keyword>
<proteinExistence type="predicted"/>
<evidence type="ECO:0000313" key="3">
    <source>
        <dbReference type="Proteomes" id="UP001274830"/>
    </source>
</evidence>
<dbReference type="SUPFAM" id="SSF75304">
    <property type="entry name" value="Amidase signature (AS) enzymes"/>
    <property type="match status" value="1"/>
</dbReference>
<dbReference type="AlphaFoldDB" id="A0AAE1BZN2"/>
<organism evidence="2 3">
    <name type="scientific">Recurvomyces mirabilis</name>
    <dbReference type="NCBI Taxonomy" id="574656"/>
    <lineage>
        <taxon>Eukaryota</taxon>
        <taxon>Fungi</taxon>
        <taxon>Dikarya</taxon>
        <taxon>Ascomycota</taxon>
        <taxon>Pezizomycotina</taxon>
        <taxon>Dothideomycetes</taxon>
        <taxon>Dothideomycetidae</taxon>
        <taxon>Mycosphaerellales</taxon>
        <taxon>Teratosphaeriaceae</taxon>
        <taxon>Recurvomyces</taxon>
    </lineage>
</organism>
<dbReference type="PANTHER" id="PTHR42678:SF34">
    <property type="entry name" value="OS04G0183300 PROTEIN"/>
    <property type="match status" value="1"/>
</dbReference>
<dbReference type="Proteomes" id="UP001274830">
    <property type="component" value="Unassembled WGS sequence"/>
</dbReference>
<reference evidence="2" key="1">
    <citation type="submission" date="2023-07" db="EMBL/GenBank/DDBJ databases">
        <title>Black Yeasts Isolated from many extreme environments.</title>
        <authorList>
            <person name="Coleine C."/>
            <person name="Stajich J.E."/>
            <person name="Selbmann L."/>
        </authorList>
    </citation>
    <scope>NUCLEOTIDE SEQUENCE</scope>
    <source>
        <strain evidence="2">CCFEE 5485</strain>
    </source>
</reference>
<name>A0AAE1BZN2_9PEZI</name>
<evidence type="ECO:0000259" key="1">
    <source>
        <dbReference type="Pfam" id="PF01425"/>
    </source>
</evidence>
<dbReference type="PANTHER" id="PTHR42678">
    <property type="entry name" value="AMIDASE"/>
    <property type="match status" value="1"/>
</dbReference>
<accession>A0AAE1BZN2</accession>
<evidence type="ECO:0000313" key="2">
    <source>
        <dbReference type="EMBL" id="KAK3673491.1"/>
    </source>
</evidence>
<protein>
    <recommendedName>
        <fullName evidence="1">Amidase domain-containing protein</fullName>
    </recommendedName>
</protein>
<dbReference type="InterPro" id="IPR023631">
    <property type="entry name" value="Amidase_dom"/>
</dbReference>
<gene>
    <name evidence="2" type="ORF">LTR78_006725</name>
</gene>
<sequence>MLQAKDIDVLTLTATQAEELLDSKQLTSATLVEAYLAQIEKNNHNGLHLNSLISITAKDILLNTARHLDHERETGHKRGPLHGIPFIVKDVFVTDRSLGMPTTCGAAAFATSMGKRNAPLIQHLLDQGMILLGKANLTEFCGLKFKGMTPGWSTVGGQTQNPYVFGGLEENEKLIGHSSAGGSSSGSAVGVAAGFAPLSIGTECCGSLITPANRAGMYALKCSLGSVDVEACFGYTDCLDCIGGMAKSAQDLATFIAALLQRGEAFDLGGGMEGMRVAFTDVMVWRLPEDFCGWPGDTREQLVGVTQGWPRHETMSADVTQEAGYASIQDMIKAHGAEIETDIDLSNAPTLFQSDEGKSYFYEIAFYQLRNKYFPTFFDELAESEVHSLPELIEWNKKHSPKQDELEDLLANTRKPEDIDKYINDMRERGRDGLDRHLERNDIVVALADSPLVQYSATAGYPIACLPLGIVKYSETNERPYGICMIAGKGREDILLRFMAACESLLPPRPVPKPLLQQ</sequence>